<dbReference type="AlphaFoldDB" id="A0A8S9FVQ8"/>
<reference evidence="1" key="1">
    <citation type="submission" date="2019-12" db="EMBL/GenBank/DDBJ databases">
        <title>Genome sequencing and annotation of Brassica cretica.</title>
        <authorList>
            <person name="Studholme D.J."/>
            <person name="Sarris P.F."/>
        </authorList>
    </citation>
    <scope>NUCLEOTIDE SEQUENCE</scope>
    <source>
        <strain evidence="1">PFS-001/15</strain>
        <tissue evidence="1">Leaf</tissue>
    </source>
</reference>
<evidence type="ECO:0000313" key="1">
    <source>
        <dbReference type="EMBL" id="KAF2537281.1"/>
    </source>
</evidence>
<protein>
    <submittedName>
        <fullName evidence="1">Uncharacterized protein</fullName>
    </submittedName>
</protein>
<name>A0A8S9FVQ8_BRACR</name>
<proteinExistence type="predicted"/>
<comment type="caution">
    <text evidence="1">The sequence shown here is derived from an EMBL/GenBank/DDBJ whole genome shotgun (WGS) entry which is preliminary data.</text>
</comment>
<dbReference type="Proteomes" id="UP000712281">
    <property type="component" value="Unassembled WGS sequence"/>
</dbReference>
<gene>
    <name evidence="1" type="ORF">F2Q68_00019746</name>
</gene>
<dbReference type="EMBL" id="QGKW02002228">
    <property type="protein sequence ID" value="KAF2537281.1"/>
    <property type="molecule type" value="Genomic_DNA"/>
</dbReference>
<organism evidence="1 2">
    <name type="scientific">Brassica cretica</name>
    <name type="common">Mustard</name>
    <dbReference type="NCBI Taxonomy" id="69181"/>
    <lineage>
        <taxon>Eukaryota</taxon>
        <taxon>Viridiplantae</taxon>
        <taxon>Streptophyta</taxon>
        <taxon>Embryophyta</taxon>
        <taxon>Tracheophyta</taxon>
        <taxon>Spermatophyta</taxon>
        <taxon>Magnoliopsida</taxon>
        <taxon>eudicotyledons</taxon>
        <taxon>Gunneridae</taxon>
        <taxon>Pentapetalae</taxon>
        <taxon>rosids</taxon>
        <taxon>malvids</taxon>
        <taxon>Brassicales</taxon>
        <taxon>Brassicaceae</taxon>
        <taxon>Brassiceae</taxon>
        <taxon>Brassica</taxon>
    </lineage>
</organism>
<accession>A0A8S9FVQ8</accession>
<evidence type="ECO:0000313" key="2">
    <source>
        <dbReference type="Proteomes" id="UP000712281"/>
    </source>
</evidence>
<sequence length="185" mass="21250">MDTSILHTNHRWLVNNLGPQDNGTARKQLASLAHQDSPLHKKLQTFQTNNLHYSSELHEPNPNLRARLLNSHQRLFRLRQRRWFLEADELSRFRARVLAALVQTPREVASVGYVSMLIHSQGWSFLYSNSQPVLDQSSQSSPRELPLVACFHVIHKASSLDALLIPHDQIMLISPKYAQSLQDTF</sequence>